<dbReference type="Gene3D" id="3.90.1210.10">
    <property type="entry name" value="Antifreeze-like/N-acetylneuraminic acid synthase C-terminal domain"/>
    <property type="match status" value="1"/>
</dbReference>
<evidence type="ECO:0000256" key="1">
    <source>
        <dbReference type="ARBA" id="ARBA00004418"/>
    </source>
</evidence>
<dbReference type="CDD" id="cd11614">
    <property type="entry name" value="SAF_CpaB_FlgA_like"/>
    <property type="match status" value="1"/>
</dbReference>
<protein>
    <recommendedName>
        <fullName evidence="4">Flagella basal body P-ring formation protein FlgA</fullName>
    </recommendedName>
</protein>
<evidence type="ECO:0000256" key="3">
    <source>
        <dbReference type="ARBA" id="ARBA00022764"/>
    </source>
</evidence>
<comment type="similarity">
    <text evidence="4">Belongs to the FlgA family.</text>
</comment>
<dbReference type="NCBIfam" id="TIGR03170">
    <property type="entry name" value="flgA_cterm"/>
    <property type="match status" value="1"/>
</dbReference>
<comment type="function">
    <text evidence="4">Involved in the assembly process of the P-ring formation. It may associate with FlgF on the rod constituting a structure essential for the P-ring assembly or may act as a modulator protein for the P-ring assembly.</text>
</comment>
<keyword evidence="3 4" id="KW-0574">Periplasm</keyword>
<dbReference type="AlphaFoldDB" id="A0A832GQ80"/>
<evidence type="ECO:0000313" key="6">
    <source>
        <dbReference type="EMBL" id="HGV55145.1"/>
    </source>
</evidence>
<keyword evidence="6" id="KW-0282">Flagellum</keyword>
<dbReference type="InterPro" id="IPR039246">
    <property type="entry name" value="Flagellar_FlgA"/>
</dbReference>
<proteinExistence type="inferred from homology"/>
<dbReference type="EMBL" id="DSZU01000060">
    <property type="protein sequence ID" value="HGV55145.1"/>
    <property type="molecule type" value="Genomic_DNA"/>
</dbReference>
<evidence type="ECO:0000256" key="4">
    <source>
        <dbReference type="RuleBase" id="RU362063"/>
    </source>
</evidence>
<dbReference type="GO" id="GO:0042597">
    <property type="term" value="C:periplasmic space"/>
    <property type="evidence" value="ECO:0007669"/>
    <property type="project" value="UniProtKB-SubCell"/>
</dbReference>
<dbReference type="InterPro" id="IPR017585">
    <property type="entry name" value="SAF_FlgA"/>
</dbReference>
<dbReference type="InterPro" id="IPR013974">
    <property type="entry name" value="SAF"/>
</dbReference>
<dbReference type="Gene3D" id="2.30.30.760">
    <property type="match status" value="1"/>
</dbReference>
<keyword evidence="2" id="KW-0732">Signal</keyword>
<evidence type="ECO:0000259" key="5">
    <source>
        <dbReference type="SMART" id="SM00858"/>
    </source>
</evidence>
<keyword evidence="6" id="KW-0966">Cell projection</keyword>
<evidence type="ECO:0000256" key="2">
    <source>
        <dbReference type="ARBA" id="ARBA00022729"/>
    </source>
</evidence>
<sequence length="232" mass="26397">MRALILALILLFTFTDKEAWPKFYSEGDFREIFLKEFKVRFSIPQGEVVLERFKFEPGDLAIPKGTSYRVEWIGVAKAGSNTALLKFKLQGGEERVVRLWGYVEVKVPVVVVNRDLSARRILEEKDLFLERRELSRLPHDVLFRVEEALGQETRMSLKAGTVLRSSHLSQPLLVKRNQEVEIIAQGRNLTVKARGIALQDGRSGQFISVRNISSQKVVQAKVIGEGKVEVTF</sequence>
<comment type="subcellular location">
    <subcellularLocation>
        <location evidence="1 4">Periplasm</location>
    </subcellularLocation>
</comment>
<name>A0A832GQ80_9BACT</name>
<dbReference type="PANTHER" id="PTHR36307:SF1">
    <property type="entry name" value="FLAGELLA BASAL BODY P-RING FORMATION PROTEIN FLGA"/>
    <property type="match status" value="1"/>
</dbReference>
<keyword evidence="6" id="KW-0969">Cilium</keyword>
<reference evidence="6" key="1">
    <citation type="journal article" date="2020" name="mSystems">
        <title>Genome- and Community-Level Interaction Insights into Carbon Utilization and Element Cycling Functions of Hydrothermarchaeota in Hydrothermal Sediment.</title>
        <authorList>
            <person name="Zhou Z."/>
            <person name="Liu Y."/>
            <person name="Xu W."/>
            <person name="Pan J."/>
            <person name="Luo Z.H."/>
            <person name="Li M."/>
        </authorList>
    </citation>
    <scope>NUCLEOTIDE SEQUENCE [LARGE SCALE GENOMIC DNA]</scope>
    <source>
        <strain evidence="6">SpSt-605</strain>
    </source>
</reference>
<keyword evidence="4" id="KW-1005">Bacterial flagellum biogenesis</keyword>
<dbReference type="GO" id="GO:0044780">
    <property type="term" value="P:bacterial-type flagellum assembly"/>
    <property type="evidence" value="ECO:0007669"/>
    <property type="project" value="InterPro"/>
</dbReference>
<dbReference type="Pfam" id="PF13144">
    <property type="entry name" value="ChapFlgA"/>
    <property type="match status" value="1"/>
</dbReference>
<dbReference type="SMART" id="SM00858">
    <property type="entry name" value="SAF"/>
    <property type="match status" value="1"/>
</dbReference>
<comment type="caution">
    <text evidence="6">The sequence shown here is derived from an EMBL/GenBank/DDBJ whole genome shotgun (WGS) entry which is preliminary data.</text>
</comment>
<organism evidence="6">
    <name type="scientific">Caldimicrobium thiodismutans</name>
    <dbReference type="NCBI Taxonomy" id="1653476"/>
    <lineage>
        <taxon>Bacteria</taxon>
        <taxon>Pseudomonadati</taxon>
        <taxon>Thermodesulfobacteriota</taxon>
        <taxon>Thermodesulfobacteria</taxon>
        <taxon>Thermodesulfobacteriales</taxon>
        <taxon>Thermodesulfobacteriaceae</taxon>
        <taxon>Caldimicrobium</taxon>
    </lineage>
</organism>
<gene>
    <name evidence="6" type="primary">flgA</name>
    <name evidence="6" type="ORF">ENT73_03560</name>
</gene>
<feature type="domain" description="SAF" evidence="5">
    <location>
        <begin position="107"/>
        <end position="169"/>
    </location>
</feature>
<accession>A0A832GQ80</accession>
<dbReference type="PANTHER" id="PTHR36307">
    <property type="entry name" value="FLAGELLA BASAL BODY P-RING FORMATION PROTEIN FLGA"/>
    <property type="match status" value="1"/>
</dbReference>